<feature type="domain" description="Integrase catalytic" evidence="1">
    <location>
        <begin position="265"/>
        <end position="462"/>
    </location>
</feature>
<dbReference type="InterPro" id="IPR036397">
    <property type="entry name" value="RNaseH_sf"/>
</dbReference>
<dbReference type="Gene3D" id="3.30.420.10">
    <property type="entry name" value="Ribonuclease H-like superfamily/Ribonuclease H"/>
    <property type="match status" value="1"/>
</dbReference>
<name>A0A9Q7XM60_9BURK</name>
<dbReference type="InterPro" id="IPR012337">
    <property type="entry name" value="RNaseH-like_sf"/>
</dbReference>
<sequence>MPGFALLRGTTFKWDETEFRIDRFQPNGDILLERVHDGYITSVTRERLLADYTEGRISSRRIGAGTHGTDVSPIYTRPLSELPPRVQSELARRWHYVQSIMGSDGLVFTPLVMKPFIAEAARQIGDTDPPSVTSVYRWYSRYRCHQDRRALIPRTDRRGSSALRQDPDILRFLSEAMEEAINASPRATAQSIYARLVAKIDTANRQRLATEQLKRPALRSVYRMLERVEVYDQVRLREGRISADKRLRLNKTGAKSNSILERVEVDHTPLDLFLIDERTWLPLGRPTLTAVVDHFSRMLLGYHLSFDSPSTAAVMAALRHAILPKVPTTPVLANLTVNHPWPCYGCPDALVVDNGFEFHSKDLESVCLDLGTELFFCPKRQPRFKGVVERYLKTINYFFAHQLPGTSFARFHQRGDYDPQKHAVLTLAEFKHVFEKWVIDIYAQQIHRTLGVTPYHKWEEGLIRRTPGLPVDLLDLQRRIGLTAERALRRDGIWLNGIRYCADELQSLLNAYGEGVRVRVVFDPEDLGRIQVWGPQHDSPIAVLAVDQGYADKLTMRQNELVRSQLRERGISTENKDALERAKYELAKTVEDLMASRRQRHRRQAAAIRGITSSKPLAEVEVVRRTDKAAVAKSRRSESEYEEPPIARYASFRVKR</sequence>
<evidence type="ECO:0000313" key="2">
    <source>
        <dbReference type="EMBL" id="SPD63001.1"/>
    </source>
</evidence>
<dbReference type="Pfam" id="PF09299">
    <property type="entry name" value="Mu-transpos_C"/>
    <property type="match status" value="1"/>
</dbReference>
<protein>
    <submittedName>
        <fullName evidence="2">Integrase</fullName>
    </submittedName>
</protein>
<evidence type="ECO:0000259" key="1">
    <source>
        <dbReference type="PROSITE" id="PS50994"/>
    </source>
</evidence>
<dbReference type="Proteomes" id="UP000254259">
    <property type="component" value="Chromosome CBM2636"/>
</dbReference>
<gene>
    <name evidence="2" type="ORF">CBM2636_10017</name>
</gene>
<dbReference type="GO" id="GO:0015074">
    <property type="term" value="P:DNA integration"/>
    <property type="evidence" value="ECO:0007669"/>
    <property type="project" value="InterPro"/>
</dbReference>
<reference evidence="2 3" key="1">
    <citation type="submission" date="2018-01" db="EMBL/GenBank/DDBJ databases">
        <authorList>
            <person name="Clerissi C."/>
        </authorList>
    </citation>
    <scope>NUCLEOTIDE SEQUENCE [LARGE SCALE GENOMIC DNA]</scope>
    <source>
        <strain evidence="2">Cupriavidus taiwanensis SWF 66322</strain>
    </source>
</reference>
<accession>A0A9Q7XM60</accession>
<dbReference type="AlphaFoldDB" id="A0A9Q7XM60"/>
<dbReference type="PROSITE" id="PS50994">
    <property type="entry name" value="INTEGRASE"/>
    <property type="match status" value="1"/>
</dbReference>
<dbReference type="GO" id="GO:0003676">
    <property type="term" value="F:nucleic acid binding"/>
    <property type="evidence" value="ECO:0007669"/>
    <property type="project" value="InterPro"/>
</dbReference>
<dbReference type="InterPro" id="IPR015378">
    <property type="entry name" value="Transposase-like_Mu_C"/>
</dbReference>
<evidence type="ECO:0000313" key="3">
    <source>
        <dbReference type="Proteomes" id="UP000254259"/>
    </source>
</evidence>
<organism evidence="2 3">
    <name type="scientific">Cupriavidus taiwanensis</name>
    <dbReference type="NCBI Taxonomy" id="164546"/>
    <lineage>
        <taxon>Bacteria</taxon>
        <taxon>Pseudomonadati</taxon>
        <taxon>Pseudomonadota</taxon>
        <taxon>Betaproteobacteria</taxon>
        <taxon>Burkholderiales</taxon>
        <taxon>Burkholderiaceae</taxon>
        <taxon>Cupriavidus</taxon>
    </lineage>
</organism>
<dbReference type="InterPro" id="IPR001584">
    <property type="entry name" value="Integrase_cat-core"/>
</dbReference>
<proteinExistence type="predicted"/>
<dbReference type="SUPFAM" id="SSF53098">
    <property type="entry name" value="Ribonuclease H-like"/>
    <property type="match status" value="1"/>
</dbReference>
<dbReference type="EMBL" id="LT984813">
    <property type="protein sequence ID" value="SPD63001.1"/>
    <property type="molecule type" value="Genomic_DNA"/>
</dbReference>